<evidence type="ECO:0000256" key="1">
    <source>
        <dbReference type="SAM" id="Coils"/>
    </source>
</evidence>
<proteinExistence type="predicted"/>
<gene>
    <name evidence="2" type="ORF">F4694_006514</name>
</gene>
<evidence type="ECO:0000313" key="2">
    <source>
        <dbReference type="EMBL" id="NYE09611.1"/>
    </source>
</evidence>
<reference evidence="3" key="2">
    <citation type="submission" date="2020-08" db="EMBL/GenBank/DDBJ databases">
        <title>The Agave Microbiome: Exploring the role of microbial communities in plant adaptations to desert environments.</title>
        <authorList>
            <person name="Partida-Martinez L.P."/>
        </authorList>
    </citation>
    <scope>NUCLEOTIDE SEQUENCE [LARGE SCALE GENOMIC DNA]</scope>
    <source>
        <strain evidence="3">AT2.8</strain>
    </source>
</reference>
<reference evidence="3" key="1">
    <citation type="submission" date="2020-07" db="EMBL/GenBank/DDBJ databases">
        <authorList>
            <person name="Partida-Martinez L."/>
            <person name="Huntemann M."/>
            <person name="Clum A."/>
            <person name="Wang J."/>
            <person name="Palaniappan K."/>
            <person name="Ritter S."/>
            <person name="Chen I.-M."/>
            <person name="Stamatis D."/>
            <person name="Reddy T."/>
            <person name="O'Malley R."/>
            <person name="Daum C."/>
            <person name="Shapiro N."/>
            <person name="Ivanova N."/>
            <person name="Kyrpides N."/>
            <person name="Woyke T."/>
        </authorList>
    </citation>
    <scope>NUCLEOTIDE SEQUENCE [LARGE SCALE GENOMIC DNA]</scope>
    <source>
        <strain evidence="3">AT2.8</strain>
    </source>
</reference>
<dbReference type="AlphaFoldDB" id="A0A852TNA2"/>
<keyword evidence="1" id="KW-0175">Coiled coil</keyword>
<dbReference type="EMBL" id="JACCBX010000025">
    <property type="protein sequence ID" value="NYE09611.1"/>
    <property type="molecule type" value="Genomic_DNA"/>
</dbReference>
<feature type="coiled-coil region" evidence="1">
    <location>
        <begin position="53"/>
        <end position="87"/>
    </location>
</feature>
<evidence type="ECO:0000313" key="3">
    <source>
        <dbReference type="Proteomes" id="UP000548423"/>
    </source>
</evidence>
<name>A0A852TNA2_9BACI</name>
<protein>
    <submittedName>
        <fullName evidence="2">Methyl-accepting chemotaxis protein</fullName>
    </submittedName>
</protein>
<sequence>MGKNLFFKGIIYGALAGGALSLLDKKTRQDMKVNVKKAYEQVSYVVRHPGEITENVKETAEKLRNTIEQVSEDISYITEKVDELRELTPQVKEVIKETRSTFSKHEDSAIVDDLLKEIVVEEETAEK</sequence>
<organism evidence="2 3">
    <name type="scientific">Neobacillus niacini</name>
    <dbReference type="NCBI Taxonomy" id="86668"/>
    <lineage>
        <taxon>Bacteria</taxon>
        <taxon>Bacillati</taxon>
        <taxon>Bacillota</taxon>
        <taxon>Bacilli</taxon>
        <taxon>Bacillales</taxon>
        <taxon>Bacillaceae</taxon>
        <taxon>Neobacillus</taxon>
    </lineage>
</organism>
<dbReference type="Proteomes" id="UP000548423">
    <property type="component" value="Unassembled WGS sequence"/>
</dbReference>
<comment type="caution">
    <text evidence="2">The sequence shown here is derived from an EMBL/GenBank/DDBJ whole genome shotgun (WGS) entry which is preliminary data.</text>
</comment>
<accession>A0A852TNA2</accession>